<comment type="similarity">
    <text evidence="2 6">Belongs to the glycosyl hydrolase 53 family.</text>
</comment>
<dbReference type="KEGG" id="cnr:EB819_04475"/>
<organism evidence="7 8">
    <name type="scientific">Cloacibacterium normanense</name>
    <dbReference type="NCBI Taxonomy" id="237258"/>
    <lineage>
        <taxon>Bacteria</taxon>
        <taxon>Pseudomonadati</taxon>
        <taxon>Bacteroidota</taxon>
        <taxon>Flavobacteriia</taxon>
        <taxon>Flavobacteriales</taxon>
        <taxon>Weeksellaceae</taxon>
    </lineage>
</organism>
<evidence type="ECO:0000256" key="3">
    <source>
        <dbReference type="ARBA" id="ARBA00012556"/>
    </source>
</evidence>
<evidence type="ECO:0000256" key="5">
    <source>
        <dbReference type="ARBA" id="ARBA00023295"/>
    </source>
</evidence>
<keyword evidence="5 6" id="KW-0326">Glycosidase</keyword>
<evidence type="ECO:0000256" key="1">
    <source>
        <dbReference type="ARBA" id="ARBA00001695"/>
    </source>
</evidence>
<dbReference type="OrthoDB" id="9768786at2"/>
<feature type="signal peptide" evidence="6">
    <location>
        <begin position="1"/>
        <end position="19"/>
    </location>
</feature>
<keyword evidence="8" id="KW-1185">Reference proteome</keyword>
<gene>
    <name evidence="7" type="ORF">BHF72_2243</name>
</gene>
<dbReference type="PANTHER" id="PTHR34983:SF1">
    <property type="entry name" value="ARABINOGALACTAN ENDO-BETA-1,4-GALACTANASE A"/>
    <property type="match status" value="1"/>
</dbReference>
<dbReference type="PANTHER" id="PTHR34983">
    <property type="entry name" value="ARABINOGALACTAN ENDO-BETA-1,4-GALACTANASE A"/>
    <property type="match status" value="1"/>
</dbReference>
<dbReference type="InterPro" id="IPR017853">
    <property type="entry name" value="GH"/>
</dbReference>
<dbReference type="PATRIC" id="fig|237258.4.peg.2404"/>
<dbReference type="PROSITE" id="PS51257">
    <property type="entry name" value="PROKAR_LIPOPROTEIN"/>
    <property type="match status" value="1"/>
</dbReference>
<keyword evidence="6" id="KW-0732">Signal</keyword>
<dbReference type="Pfam" id="PF07745">
    <property type="entry name" value="Glyco_hydro_53"/>
    <property type="match status" value="1"/>
</dbReference>
<protein>
    <recommendedName>
        <fullName evidence="3 6">Arabinogalactan endo-beta-1,4-galactanase</fullName>
        <ecNumber evidence="3 6">3.2.1.89</ecNumber>
    </recommendedName>
</protein>
<dbReference type="SUPFAM" id="SSF51445">
    <property type="entry name" value="(Trans)glycosidases"/>
    <property type="match status" value="1"/>
</dbReference>
<reference evidence="7 8" key="1">
    <citation type="submission" date="2016-09" db="EMBL/GenBank/DDBJ databases">
        <authorList>
            <person name="Capua I."/>
            <person name="De Benedictis P."/>
            <person name="Joannis T."/>
            <person name="Lombin L.H."/>
            <person name="Cattoli G."/>
        </authorList>
    </citation>
    <scope>NUCLEOTIDE SEQUENCE [LARGE SCALE GENOMIC DNA]</scope>
    <source>
        <strain evidence="7 8">NRS-1</strain>
    </source>
</reference>
<name>A0A1E5UEM3_9FLAO</name>
<dbReference type="AlphaFoldDB" id="A0A1E5UEM3"/>
<comment type="catalytic activity">
    <reaction evidence="1 6">
        <text>The enzyme specifically hydrolyzes (1-&gt;4)-beta-D-galactosidic linkages in type I arabinogalactans.</text>
        <dbReference type="EC" id="3.2.1.89"/>
    </reaction>
</comment>
<dbReference type="GO" id="GO:0045490">
    <property type="term" value="P:pectin catabolic process"/>
    <property type="evidence" value="ECO:0007669"/>
    <property type="project" value="TreeGrafter"/>
</dbReference>
<dbReference type="EC" id="3.2.1.89" evidence="3 6"/>
<feature type="chain" id="PRO_5009028139" description="Arabinogalactan endo-beta-1,4-galactanase" evidence="6">
    <location>
        <begin position="20"/>
        <end position="360"/>
    </location>
</feature>
<evidence type="ECO:0000256" key="2">
    <source>
        <dbReference type="ARBA" id="ARBA00010687"/>
    </source>
</evidence>
<dbReference type="InterPro" id="IPR011683">
    <property type="entry name" value="Glyco_hydro_53"/>
</dbReference>
<proteinExistence type="inferred from homology"/>
<accession>A0A1E5UEM3</accession>
<sequence length="360" mass="40124">MKKLIFCFLTLALISCSSGGDNPEPTPTPIPTEDSFIRAADLSFLPEIEAAGVSFKYNNTVQEPLLTLKNAGVNYIRIRLWNNPSNGHSNLSEVKQLATKVRTHGMKVWLTVHYSDTWADPGNQTKPVAWQNLNFSDLKSAVSVYTTQVVTEIKPEIIQIGNETNDGFLWPEGKLSTNETQYLELTNTAISSVKTANSATKIMLHFAGISNSADWYFNKVKNLNYDYIGISYYPVYHGTSLTDLKTKLTTLSQTYNKKIILAETSYPFTLSWNDWTNNVVGQSNQLVADYDATASGQKNYILAIKSLVKSVPNGSGFCYWGGEWVAFKGNQATNGSTWENQALWDFNNNALEAIQAFNKD</sequence>
<dbReference type="GO" id="GO:0015926">
    <property type="term" value="F:glucosidase activity"/>
    <property type="evidence" value="ECO:0007669"/>
    <property type="project" value="InterPro"/>
</dbReference>
<dbReference type="Gene3D" id="3.20.20.80">
    <property type="entry name" value="Glycosidases"/>
    <property type="match status" value="1"/>
</dbReference>
<evidence type="ECO:0000313" key="7">
    <source>
        <dbReference type="EMBL" id="OEL11373.1"/>
    </source>
</evidence>
<dbReference type="EMBL" id="MKGI01000043">
    <property type="protein sequence ID" value="OEL11373.1"/>
    <property type="molecule type" value="Genomic_DNA"/>
</dbReference>
<dbReference type="Proteomes" id="UP000095601">
    <property type="component" value="Unassembled WGS sequence"/>
</dbReference>
<keyword evidence="4 6" id="KW-0378">Hydrolase</keyword>
<evidence type="ECO:0000313" key="8">
    <source>
        <dbReference type="Proteomes" id="UP000095601"/>
    </source>
</evidence>
<dbReference type="GO" id="GO:0031218">
    <property type="term" value="F:arabinogalactan endo-1,4-beta-galactosidase activity"/>
    <property type="evidence" value="ECO:0007669"/>
    <property type="project" value="UniProtKB-EC"/>
</dbReference>
<evidence type="ECO:0000256" key="4">
    <source>
        <dbReference type="ARBA" id="ARBA00022801"/>
    </source>
</evidence>
<comment type="caution">
    <text evidence="7">The sequence shown here is derived from an EMBL/GenBank/DDBJ whole genome shotgun (WGS) entry which is preliminary data.</text>
</comment>
<dbReference type="RefSeq" id="WP_069798406.1">
    <property type="nucleotide sequence ID" value="NZ_CP034157.1"/>
</dbReference>
<evidence type="ECO:0000256" key="6">
    <source>
        <dbReference type="RuleBase" id="RU361192"/>
    </source>
</evidence>
<dbReference type="STRING" id="237258.SAMN04489756_101133"/>